<dbReference type="Proteomes" id="UP000267251">
    <property type="component" value="Unassembled WGS sequence"/>
</dbReference>
<keyword evidence="2" id="KW-0235">DNA replication</keyword>
<evidence type="ECO:0008006" key="10">
    <source>
        <dbReference type="Google" id="ProtNLM"/>
    </source>
</evidence>
<proteinExistence type="inferred from homology"/>
<evidence type="ECO:0000256" key="7">
    <source>
        <dbReference type="SAM" id="MobiDB-lite"/>
    </source>
</evidence>
<keyword evidence="3" id="KW-0238">DNA-binding</keyword>
<dbReference type="EMBL" id="KZ987741">
    <property type="protein sequence ID" value="RKP15313.1"/>
    <property type="molecule type" value="Genomic_DNA"/>
</dbReference>
<evidence type="ECO:0000313" key="8">
    <source>
        <dbReference type="EMBL" id="RKP15313.1"/>
    </source>
</evidence>
<gene>
    <name evidence="8" type="ORF">BJ684DRAFT_18356</name>
</gene>
<keyword evidence="5" id="KW-0131">Cell cycle</keyword>
<dbReference type="AlphaFoldDB" id="A0A4P9Y8B3"/>
<name>A0A4P9Y8B3_9FUNG</name>
<sequence>MPQILLHTPPETKSTQASSLTLIEFQGVLAANTVDMSGLDIGLLKVSKETGKVTLRVGLHLLEGKVVKLPRPLAVLERPVPPSSSQSGSNGMTLEDQTMTDSSSKNDAPPPALRVHQFIREKIIFSSRPIPILGSG</sequence>
<evidence type="ECO:0000256" key="5">
    <source>
        <dbReference type="ARBA" id="ARBA00023306"/>
    </source>
</evidence>
<feature type="region of interest" description="Disordered" evidence="7">
    <location>
        <begin position="77"/>
        <end position="111"/>
    </location>
</feature>
<dbReference type="Pfam" id="PF09696">
    <property type="entry name" value="Ctf8"/>
    <property type="match status" value="1"/>
</dbReference>
<dbReference type="PANTHER" id="PTHR28605:SF1">
    <property type="entry name" value="CHROMOSOME TRANSMISSION FIDELITY FACTOR 8"/>
    <property type="match status" value="1"/>
</dbReference>
<keyword evidence="9" id="KW-1185">Reference proteome</keyword>
<evidence type="ECO:0000256" key="2">
    <source>
        <dbReference type="ARBA" id="ARBA00022705"/>
    </source>
</evidence>
<dbReference type="GO" id="GO:0006260">
    <property type="term" value="P:DNA replication"/>
    <property type="evidence" value="ECO:0007669"/>
    <property type="project" value="UniProtKB-KW"/>
</dbReference>
<comment type="similarity">
    <text evidence="6">Belongs to the CTF8 family.</text>
</comment>
<evidence type="ECO:0000256" key="3">
    <source>
        <dbReference type="ARBA" id="ARBA00023125"/>
    </source>
</evidence>
<evidence type="ECO:0000256" key="4">
    <source>
        <dbReference type="ARBA" id="ARBA00023242"/>
    </source>
</evidence>
<keyword evidence="4" id="KW-0539">Nucleus</keyword>
<dbReference type="OrthoDB" id="121932at2759"/>
<evidence type="ECO:0000256" key="6">
    <source>
        <dbReference type="ARBA" id="ARBA00038447"/>
    </source>
</evidence>
<protein>
    <recommendedName>
        <fullName evidence="10">Ctf8-domain-containing protein</fullName>
    </recommendedName>
</protein>
<comment type="subcellular location">
    <subcellularLocation>
        <location evidence="1">Nucleus</location>
    </subcellularLocation>
</comment>
<accession>A0A4P9Y8B3</accession>
<dbReference type="InterPro" id="IPR018607">
    <property type="entry name" value="Ctf8"/>
</dbReference>
<dbReference type="GO" id="GO:0003677">
    <property type="term" value="F:DNA binding"/>
    <property type="evidence" value="ECO:0007669"/>
    <property type="project" value="UniProtKB-KW"/>
</dbReference>
<dbReference type="PANTHER" id="PTHR28605">
    <property type="entry name" value="CTF8, CHROMOSOME TRANSMISSION FIDELITY FACTOR 8 HOMOLOG (S. CEREVISIAE)"/>
    <property type="match status" value="1"/>
</dbReference>
<organism evidence="8 9">
    <name type="scientific">Piptocephalis cylindrospora</name>
    <dbReference type="NCBI Taxonomy" id="1907219"/>
    <lineage>
        <taxon>Eukaryota</taxon>
        <taxon>Fungi</taxon>
        <taxon>Fungi incertae sedis</taxon>
        <taxon>Zoopagomycota</taxon>
        <taxon>Zoopagomycotina</taxon>
        <taxon>Zoopagomycetes</taxon>
        <taxon>Zoopagales</taxon>
        <taxon>Piptocephalidaceae</taxon>
        <taxon>Piptocephalis</taxon>
    </lineage>
</organism>
<dbReference type="GO" id="GO:0031390">
    <property type="term" value="C:Ctf18 RFC-like complex"/>
    <property type="evidence" value="ECO:0007669"/>
    <property type="project" value="InterPro"/>
</dbReference>
<feature type="compositionally biased region" description="Polar residues" evidence="7">
    <location>
        <begin position="83"/>
        <end position="106"/>
    </location>
</feature>
<reference evidence="9" key="1">
    <citation type="journal article" date="2018" name="Nat. Microbiol.">
        <title>Leveraging single-cell genomics to expand the fungal tree of life.</title>
        <authorList>
            <person name="Ahrendt S.R."/>
            <person name="Quandt C.A."/>
            <person name="Ciobanu D."/>
            <person name="Clum A."/>
            <person name="Salamov A."/>
            <person name="Andreopoulos B."/>
            <person name="Cheng J.F."/>
            <person name="Woyke T."/>
            <person name="Pelin A."/>
            <person name="Henrissat B."/>
            <person name="Reynolds N.K."/>
            <person name="Benny G.L."/>
            <person name="Smith M.E."/>
            <person name="James T.Y."/>
            <person name="Grigoriev I.V."/>
        </authorList>
    </citation>
    <scope>NUCLEOTIDE SEQUENCE [LARGE SCALE GENOMIC DNA]</scope>
</reference>
<dbReference type="GO" id="GO:0007064">
    <property type="term" value="P:mitotic sister chromatid cohesion"/>
    <property type="evidence" value="ECO:0007669"/>
    <property type="project" value="InterPro"/>
</dbReference>
<evidence type="ECO:0000256" key="1">
    <source>
        <dbReference type="ARBA" id="ARBA00004123"/>
    </source>
</evidence>
<evidence type="ECO:0000313" key="9">
    <source>
        <dbReference type="Proteomes" id="UP000267251"/>
    </source>
</evidence>